<name>A0AAD7HY64_9AGAR</name>
<dbReference type="Proteomes" id="UP001215598">
    <property type="component" value="Unassembled WGS sequence"/>
</dbReference>
<evidence type="ECO:0000256" key="2">
    <source>
        <dbReference type="ARBA" id="ARBA00022692"/>
    </source>
</evidence>
<evidence type="ECO:0000256" key="4">
    <source>
        <dbReference type="ARBA" id="ARBA00023136"/>
    </source>
</evidence>
<feature type="transmembrane region" description="Helical" evidence="5">
    <location>
        <begin position="127"/>
        <end position="145"/>
    </location>
</feature>
<proteinExistence type="predicted"/>
<comment type="subcellular location">
    <subcellularLocation>
        <location evidence="1">Membrane</location>
        <topology evidence="1">Multi-pass membrane protein</topology>
    </subcellularLocation>
</comment>
<dbReference type="GO" id="GO:0007189">
    <property type="term" value="P:adenylate cyclase-activating G protein-coupled receptor signaling pathway"/>
    <property type="evidence" value="ECO:0007669"/>
    <property type="project" value="TreeGrafter"/>
</dbReference>
<dbReference type="GO" id="GO:0005886">
    <property type="term" value="C:plasma membrane"/>
    <property type="evidence" value="ECO:0007669"/>
    <property type="project" value="TreeGrafter"/>
</dbReference>
<dbReference type="AlphaFoldDB" id="A0AAD7HY64"/>
<keyword evidence="2 5" id="KW-0812">Transmembrane</keyword>
<organism evidence="6 7">
    <name type="scientific">Mycena metata</name>
    <dbReference type="NCBI Taxonomy" id="1033252"/>
    <lineage>
        <taxon>Eukaryota</taxon>
        <taxon>Fungi</taxon>
        <taxon>Dikarya</taxon>
        <taxon>Basidiomycota</taxon>
        <taxon>Agaricomycotina</taxon>
        <taxon>Agaricomycetes</taxon>
        <taxon>Agaricomycetidae</taxon>
        <taxon>Agaricales</taxon>
        <taxon>Marasmiineae</taxon>
        <taxon>Mycenaceae</taxon>
        <taxon>Mycena</taxon>
    </lineage>
</organism>
<protein>
    <submittedName>
        <fullName evidence="6">Uncharacterized protein</fullName>
    </submittedName>
</protein>
<accession>A0AAD7HY64</accession>
<keyword evidence="4 5" id="KW-0472">Membrane</keyword>
<keyword evidence="3 5" id="KW-1133">Transmembrane helix</keyword>
<evidence type="ECO:0000313" key="7">
    <source>
        <dbReference type="Proteomes" id="UP001215598"/>
    </source>
</evidence>
<evidence type="ECO:0000256" key="5">
    <source>
        <dbReference type="SAM" id="Phobius"/>
    </source>
</evidence>
<dbReference type="PANTHER" id="PTHR23112:SF0">
    <property type="entry name" value="TRANSMEMBRANE PROTEIN 116"/>
    <property type="match status" value="1"/>
</dbReference>
<feature type="transmembrane region" description="Helical" evidence="5">
    <location>
        <begin position="20"/>
        <end position="43"/>
    </location>
</feature>
<reference evidence="6" key="1">
    <citation type="submission" date="2023-03" db="EMBL/GenBank/DDBJ databases">
        <title>Massive genome expansion in bonnet fungi (Mycena s.s.) driven by repeated elements and novel gene families across ecological guilds.</title>
        <authorList>
            <consortium name="Lawrence Berkeley National Laboratory"/>
            <person name="Harder C.B."/>
            <person name="Miyauchi S."/>
            <person name="Viragh M."/>
            <person name="Kuo A."/>
            <person name="Thoen E."/>
            <person name="Andreopoulos B."/>
            <person name="Lu D."/>
            <person name="Skrede I."/>
            <person name="Drula E."/>
            <person name="Henrissat B."/>
            <person name="Morin E."/>
            <person name="Kohler A."/>
            <person name="Barry K."/>
            <person name="LaButti K."/>
            <person name="Morin E."/>
            <person name="Salamov A."/>
            <person name="Lipzen A."/>
            <person name="Mereny Z."/>
            <person name="Hegedus B."/>
            <person name="Baldrian P."/>
            <person name="Stursova M."/>
            <person name="Weitz H."/>
            <person name="Taylor A."/>
            <person name="Grigoriev I.V."/>
            <person name="Nagy L.G."/>
            <person name="Martin F."/>
            <person name="Kauserud H."/>
        </authorList>
    </citation>
    <scope>NUCLEOTIDE SEQUENCE</scope>
    <source>
        <strain evidence="6">CBHHK182m</strain>
    </source>
</reference>
<comment type="caution">
    <text evidence="6">The sequence shown here is derived from an EMBL/GenBank/DDBJ whole genome shotgun (WGS) entry which is preliminary data.</text>
</comment>
<feature type="transmembrane region" description="Helical" evidence="5">
    <location>
        <begin position="239"/>
        <end position="259"/>
    </location>
</feature>
<dbReference type="PANTHER" id="PTHR23112">
    <property type="entry name" value="G PROTEIN-COUPLED RECEPTOR 157-RELATED"/>
    <property type="match status" value="1"/>
</dbReference>
<dbReference type="Gene3D" id="1.20.1070.10">
    <property type="entry name" value="Rhodopsin 7-helix transmembrane proteins"/>
    <property type="match status" value="1"/>
</dbReference>
<feature type="transmembrane region" description="Helical" evidence="5">
    <location>
        <begin position="95"/>
        <end position="115"/>
    </location>
</feature>
<gene>
    <name evidence="6" type="ORF">B0H16DRAFT_1585408</name>
</gene>
<dbReference type="GO" id="GO:0004930">
    <property type="term" value="F:G protein-coupled receptor activity"/>
    <property type="evidence" value="ECO:0007669"/>
    <property type="project" value="TreeGrafter"/>
</dbReference>
<evidence type="ECO:0000256" key="3">
    <source>
        <dbReference type="ARBA" id="ARBA00022989"/>
    </source>
</evidence>
<evidence type="ECO:0000256" key="1">
    <source>
        <dbReference type="ARBA" id="ARBA00004141"/>
    </source>
</evidence>
<evidence type="ECO:0000313" key="6">
    <source>
        <dbReference type="EMBL" id="KAJ7730340.1"/>
    </source>
</evidence>
<keyword evidence="7" id="KW-1185">Reference proteome</keyword>
<sequence>MSPPLAQTWSPNPQIFSQVILGLVIPGVILTAVLLILYGYAAWNPVSRRYLDRVSFRLLVYALGAHLVFGIVMAVSTLKASGGWSCGLLAFITDLSLMFSTGIFFCMAFNLPLVLAYDVNGQKMLKWYLLGTAVVSLICNVTPYASGKLGRAVNDTCWYRGTDPADSLRWLIGTQTVWILLTSWGEVSAFLLILTYLVIYELDTRRNRRDKQLSGTYTTEASRRTGSSILRFRNIIVRIGMYPLVSCLLNIGGAVLDLYEIRHAELTKLNWRLSLADLAIYAGRPLIYGLLAATDPSFIRALRVLWHHESASELEANRDFSGAQWAAPSGCLSTVIIEMPLEETRCEPNGVQKERGGANTQTNEMSFITHAGAEDKGGEQITNWQIGIRTNAASNSRGLGIDVVCHI</sequence>
<feature type="transmembrane region" description="Helical" evidence="5">
    <location>
        <begin position="177"/>
        <end position="199"/>
    </location>
</feature>
<dbReference type="EMBL" id="JARKIB010000160">
    <property type="protein sequence ID" value="KAJ7730340.1"/>
    <property type="molecule type" value="Genomic_DNA"/>
</dbReference>
<feature type="transmembrane region" description="Helical" evidence="5">
    <location>
        <begin position="55"/>
        <end position="75"/>
    </location>
</feature>